<dbReference type="RefSeq" id="WP_377187808.1">
    <property type="nucleotide sequence ID" value="NZ_JBHUOG010000002.1"/>
</dbReference>
<organism evidence="2 3">
    <name type="scientific">Promicromonospora vindobonensis</name>
    <dbReference type="NCBI Taxonomy" id="195748"/>
    <lineage>
        <taxon>Bacteria</taxon>
        <taxon>Bacillati</taxon>
        <taxon>Actinomycetota</taxon>
        <taxon>Actinomycetes</taxon>
        <taxon>Micrococcales</taxon>
        <taxon>Promicromonosporaceae</taxon>
        <taxon>Promicromonospora</taxon>
    </lineage>
</organism>
<dbReference type="InterPro" id="IPR010093">
    <property type="entry name" value="SinI_DNA-bd"/>
</dbReference>
<feature type="domain" description="Helix-turn-helix" evidence="1">
    <location>
        <begin position="73"/>
        <end position="121"/>
    </location>
</feature>
<accession>A0ABW5VXH2</accession>
<gene>
    <name evidence="2" type="ORF">ACFS27_22570</name>
</gene>
<name>A0ABW5VXH2_9MICO</name>
<dbReference type="Pfam" id="PF12728">
    <property type="entry name" value="HTH_17"/>
    <property type="match status" value="2"/>
</dbReference>
<proteinExistence type="predicted"/>
<dbReference type="InterPro" id="IPR041657">
    <property type="entry name" value="HTH_17"/>
</dbReference>
<protein>
    <submittedName>
        <fullName evidence="2">Helix-turn-helix domain-containing protein</fullName>
    </submittedName>
</protein>
<comment type="caution">
    <text evidence="2">The sequence shown here is derived from an EMBL/GenBank/DDBJ whole genome shotgun (WGS) entry which is preliminary data.</text>
</comment>
<evidence type="ECO:0000313" key="2">
    <source>
        <dbReference type="EMBL" id="MFD2796362.1"/>
    </source>
</evidence>
<reference evidence="3" key="1">
    <citation type="journal article" date="2019" name="Int. J. Syst. Evol. Microbiol.">
        <title>The Global Catalogue of Microorganisms (GCM) 10K type strain sequencing project: providing services to taxonomists for standard genome sequencing and annotation.</title>
        <authorList>
            <consortium name="The Broad Institute Genomics Platform"/>
            <consortium name="The Broad Institute Genome Sequencing Center for Infectious Disease"/>
            <person name="Wu L."/>
            <person name="Ma J."/>
        </authorList>
    </citation>
    <scope>NUCLEOTIDE SEQUENCE [LARGE SCALE GENOMIC DNA]</scope>
    <source>
        <strain evidence="3">CCM 7044</strain>
    </source>
</reference>
<sequence length="123" mass="13493">MSSTPINSSKADPLVSAAQAAQVLGVSRWWLGELVRRGRLGPCARIGNRIRVRQSVLDAYRAEKVGDAGDPWLSYEGIADYLDVSPWTAGELVRHGEIEAARIGRRVLAKRSAVEAYIERCTT</sequence>
<feature type="domain" description="Helix-turn-helix" evidence="1">
    <location>
        <begin position="15"/>
        <end position="63"/>
    </location>
</feature>
<evidence type="ECO:0000313" key="3">
    <source>
        <dbReference type="Proteomes" id="UP001597479"/>
    </source>
</evidence>
<evidence type="ECO:0000259" key="1">
    <source>
        <dbReference type="Pfam" id="PF12728"/>
    </source>
</evidence>
<dbReference type="Proteomes" id="UP001597479">
    <property type="component" value="Unassembled WGS sequence"/>
</dbReference>
<dbReference type="NCBIfam" id="TIGR01764">
    <property type="entry name" value="excise"/>
    <property type="match status" value="1"/>
</dbReference>
<dbReference type="EMBL" id="JBHUOG010000002">
    <property type="protein sequence ID" value="MFD2796362.1"/>
    <property type="molecule type" value="Genomic_DNA"/>
</dbReference>
<keyword evidence="3" id="KW-1185">Reference proteome</keyword>